<organism evidence="6 7">
    <name type="scientific">Gilvimarinus japonicus</name>
    <dbReference type="NCBI Taxonomy" id="1796469"/>
    <lineage>
        <taxon>Bacteria</taxon>
        <taxon>Pseudomonadati</taxon>
        <taxon>Pseudomonadota</taxon>
        <taxon>Gammaproteobacteria</taxon>
        <taxon>Cellvibrionales</taxon>
        <taxon>Cellvibrionaceae</taxon>
        <taxon>Gilvimarinus</taxon>
    </lineage>
</organism>
<keyword evidence="7" id="KW-1185">Reference proteome</keyword>
<evidence type="ECO:0000313" key="7">
    <source>
        <dbReference type="Proteomes" id="UP001595548"/>
    </source>
</evidence>
<sequence length="361" mass="38151">MSKTLVHITALLMGLIGAASCSADEPPATPTPPSAPTFATDDERNTIEVFEFASPSVVYVNRYQVVRDRRSLDLLSIPQGAGTGFVWSEAGYIVTNYHVVEGAQQLSITLPDQSRWPASVAGLAPDKDLALLKVEAPKEKLQALPMGDSGDLSVGRKVLAIGNPFGLDATLTTGVVSALGREIEAPNQRKIHNVIQTDAAINPGNSGGPLLNSAGELIGVNTMIYSPSGASAGIGFAIPVNIVKQIVPQLIEYGRLVRPEFGIEFAPSRWARRAGVEGVAILHAAPGKPAAKAGLRGAKRGAWGTVELGDIVIALNDTPTRNPDEFLALIESHKPGDTLEVHYVRDGTLRQTQVTLAPPEL</sequence>
<keyword evidence="3 6" id="KW-0378">Hydrolase</keyword>
<dbReference type="InterPro" id="IPR001940">
    <property type="entry name" value="Peptidase_S1C"/>
</dbReference>
<dbReference type="InterPro" id="IPR036034">
    <property type="entry name" value="PDZ_sf"/>
</dbReference>
<dbReference type="GO" id="GO:0006508">
    <property type="term" value="P:proteolysis"/>
    <property type="evidence" value="ECO:0007669"/>
    <property type="project" value="UniProtKB-KW"/>
</dbReference>
<dbReference type="PANTHER" id="PTHR43343">
    <property type="entry name" value="PEPTIDASE S12"/>
    <property type="match status" value="1"/>
</dbReference>
<dbReference type="InterPro" id="IPR043504">
    <property type="entry name" value="Peptidase_S1_PA_chymotrypsin"/>
</dbReference>
<evidence type="ECO:0000259" key="5">
    <source>
        <dbReference type="PROSITE" id="PS50106"/>
    </source>
</evidence>
<proteinExistence type="inferred from homology"/>
<comment type="caution">
    <text evidence="6">The sequence shown here is derived from an EMBL/GenBank/DDBJ whole genome shotgun (WGS) entry which is preliminary data.</text>
</comment>
<dbReference type="Pfam" id="PF13365">
    <property type="entry name" value="Trypsin_2"/>
    <property type="match status" value="1"/>
</dbReference>
<dbReference type="PANTHER" id="PTHR43343:SF3">
    <property type="entry name" value="PROTEASE DO-LIKE 8, CHLOROPLASTIC"/>
    <property type="match status" value="1"/>
</dbReference>
<gene>
    <name evidence="6" type="ORF">ACFOEB_12870</name>
</gene>
<feature type="domain" description="PDZ" evidence="5">
    <location>
        <begin position="250"/>
        <end position="322"/>
    </location>
</feature>
<dbReference type="RefSeq" id="WP_382417192.1">
    <property type="nucleotide sequence ID" value="NZ_AP031500.1"/>
</dbReference>
<accession>A0ABV7HVG7</accession>
<dbReference type="Gene3D" id="2.30.42.10">
    <property type="match status" value="1"/>
</dbReference>
<protein>
    <submittedName>
        <fullName evidence="6">S1C family serine protease</fullName>
        <ecNumber evidence="6">3.4.21.-</ecNumber>
    </submittedName>
</protein>
<dbReference type="Gene3D" id="2.40.10.10">
    <property type="entry name" value="Trypsin-like serine proteases"/>
    <property type="match status" value="2"/>
</dbReference>
<dbReference type="PROSITE" id="PS51257">
    <property type="entry name" value="PROKAR_LIPOPROTEIN"/>
    <property type="match status" value="1"/>
</dbReference>
<feature type="chain" id="PRO_5045809186" evidence="4">
    <location>
        <begin position="24"/>
        <end position="361"/>
    </location>
</feature>
<dbReference type="SMART" id="SM00228">
    <property type="entry name" value="PDZ"/>
    <property type="match status" value="1"/>
</dbReference>
<dbReference type="SUPFAM" id="SSF50494">
    <property type="entry name" value="Trypsin-like serine proteases"/>
    <property type="match status" value="1"/>
</dbReference>
<evidence type="ECO:0000313" key="6">
    <source>
        <dbReference type="EMBL" id="MFC3156095.1"/>
    </source>
</evidence>
<evidence type="ECO:0000256" key="3">
    <source>
        <dbReference type="ARBA" id="ARBA00022801"/>
    </source>
</evidence>
<reference evidence="7" key="1">
    <citation type="journal article" date="2019" name="Int. J. Syst. Evol. Microbiol.">
        <title>The Global Catalogue of Microorganisms (GCM) 10K type strain sequencing project: providing services to taxonomists for standard genome sequencing and annotation.</title>
        <authorList>
            <consortium name="The Broad Institute Genomics Platform"/>
            <consortium name="The Broad Institute Genome Sequencing Center for Infectious Disease"/>
            <person name="Wu L."/>
            <person name="Ma J."/>
        </authorList>
    </citation>
    <scope>NUCLEOTIDE SEQUENCE [LARGE SCALE GENOMIC DNA]</scope>
    <source>
        <strain evidence="7">KCTC 52141</strain>
    </source>
</reference>
<evidence type="ECO:0000256" key="1">
    <source>
        <dbReference type="ARBA" id="ARBA00010541"/>
    </source>
</evidence>
<dbReference type="PRINTS" id="PR00834">
    <property type="entry name" value="PROTEASES2C"/>
</dbReference>
<keyword evidence="2 6" id="KW-0645">Protease</keyword>
<comment type="similarity">
    <text evidence="1">Belongs to the peptidase S1C family.</text>
</comment>
<dbReference type="EMBL" id="JBHRTL010000027">
    <property type="protein sequence ID" value="MFC3156095.1"/>
    <property type="molecule type" value="Genomic_DNA"/>
</dbReference>
<evidence type="ECO:0000256" key="2">
    <source>
        <dbReference type="ARBA" id="ARBA00022670"/>
    </source>
</evidence>
<dbReference type="Pfam" id="PF13180">
    <property type="entry name" value="PDZ_2"/>
    <property type="match status" value="1"/>
</dbReference>
<dbReference type="InterPro" id="IPR009003">
    <property type="entry name" value="Peptidase_S1_PA"/>
</dbReference>
<dbReference type="SUPFAM" id="SSF50156">
    <property type="entry name" value="PDZ domain-like"/>
    <property type="match status" value="1"/>
</dbReference>
<dbReference type="GO" id="GO:0008233">
    <property type="term" value="F:peptidase activity"/>
    <property type="evidence" value="ECO:0007669"/>
    <property type="project" value="UniProtKB-KW"/>
</dbReference>
<name>A0ABV7HVG7_9GAMM</name>
<dbReference type="EC" id="3.4.21.-" evidence="6"/>
<dbReference type="Proteomes" id="UP001595548">
    <property type="component" value="Unassembled WGS sequence"/>
</dbReference>
<dbReference type="PROSITE" id="PS50106">
    <property type="entry name" value="PDZ"/>
    <property type="match status" value="1"/>
</dbReference>
<dbReference type="InterPro" id="IPR001478">
    <property type="entry name" value="PDZ"/>
</dbReference>
<dbReference type="InterPro" id="IPR051201">
    <property type="entry name" value="Chloro_Bact_Ser_Proteases"/>
</dbReference>
<keyword evidence="4" id="KW-0732">Signal</keyword>
<evidence type="ECO:0000256" key="4">
    <source>
        <dbReference type="SAM" id="SignalP"/>
    </source>
</evidence>
<feature type="signal peptide" evidence="4">
    <location>
        <begin position="1"/>
        <end position="23"/>
    </location>
</feature>